<dbReference type="GO" id="GO:0051536">
    <property type="term" value="F:iron-sulfur cluster binding"/>
    <property type="evidence" value="ECO:0007669"/>
    <property type="project" value="UniProtKB-KW"/>
</dbReference>
<dbReference type="SUPFAM" id="SSF51905">
    <property type="entry name" value="FAD/NAD(P)-binding domain"/>
    <property type="match status" value="1"/>
</dbReference>
<dbReference type="FunFam" id="3.20.20.70:FF:000082">
    <property type="entry name" value="NADPH-dependent 2,4-dienoyl-CoA reductase"/>
    <property type="match status" value="1"/>
</dbReference>
<dbReference type="Pfam" id="PF00724">
    <property type="entry name" value="Oxidored_FMN"/>
    <property type="match status" value="1"/>
</dbReference>
<evidence type="ECO:0000256" key="7">
    <source>
        <dbReference type="ARBA" id="ARBA00023002"/>
    </source>
</evidence>
<dbReference type="GO" id="GO:0033543">
    <property type="term" value="P:fatty acid beta-oxidation, unsaturated, even number, reductase/isomerase pathway"/>
    <property type="evidence" value="ECO:0007669"/>
    <property type="project" value="TreeGrafter"/>
</dbReference>
<evidence type="ECO:0000256" key="3">
    <source>
        <dbReference type="ARBA" id="ARBA00011048"/>
    </source>
</evidence>
<feature type="domain" description="FAD/NAD(P)-binding" evidence="11">
    <location>
        <begin position="378"/>
        <end position="650"/>
    </location>
</feature>
<keyword evidence="5" id="KW-0288">FMN</keyword>
<dbReference type="Gene3D" id="3.20.20.70">
    <property type="entry name" value="Aldolase class I"/>
    <property type="match status" value="1"/>
</dbReference>
<reference evidence="13" key="2">
    <citation type="submission" date="2022-06" db="EMBL/GenBank/DDBJ databases">
        <title>Draft genome sequence of Burkholderia glumae strain GR20004 isolated from rice panicle showing bacterial panicle blight.</title>
        <authorList>
            <person name="Choi S.Y."/>
            <person name="Lee Y.H."/>
        </authorList>
    </citation>
    <scope>NUCLEOTIDE SEQUENCE</scope>
    <source>
        <strain evidence="13">GR20004</strain>
    </source>
</reference>
<evidence type="ECO:0000256" key="5">
    <source>
        <dbReference type="ARBA" id="ARBA00022643"/>
    </source>
</evidence>
<dbReference type="AlphaFoldDB" id="A0AAP9XWZ7"/>
<evidence type="ECO:0000313" key="12">
    <source>
        <dbReference type="EMBL" id="QPQ89534.1"/>
    </source>
</evidence>
<dbReference type="Pfam" id="PF07992">
    <property type="entry name" value="Pyr_redox_2"/>
    <property type="match status" value="1"/>
</dbReference>
<keyword evidence="8" id="KW-0408">Iron</keyword>
<evidence type="ECO:0000256" key="4">
    <source>
        <dbReference type="ARBA" id="ARBA00022630"/>
    </source>
</evidence>
<dbReference type="GO" id="GO:0008670">
    <property type="term" value="F:2,4-dienoyl-CoA reductase (NADPH) activity"/>
    <property type="evidence" value="ECO:0007669"/>
    <property type="project" value="TreeGrafter"/>
</dbReference>
<evidence type="ECO:0000256" key="9">
    <source>
        <dbReference type="ARBA" id="ARBA00023014"/>
    </source>
</evidence>
<dbReference type="RefSeq" id="WP_015877738.1">
    <property type="nucleotide sequence ID" value="NZ_CP021075.1"/>
</dbReference>
<dbReference type="GO" id="GO:0046872">
    <property type="term" value="F:metal ion binding"/>
    <property type="evidence" value="ECO:0007669"/>
    <property type="project" value="UniProtKB-KW"/>
</dbReference>
<feature type="domain" description="NADH:flavin oxidoreductase/NADH oxidase N-terminal" evidence="10">
    <location>
        <begin position="8"/>
        <end position="333"/>
    </location>
</feature>
<keyword evidence="4" id="KW-0285">Flavoprotein</keyword>
<evidence type="ECO:0000313" key="14">
    <source>
        <dbReference type="Proteomes" id="UP000594892"/>
    </source>
</evidence>
<evidence type="ECO:0000256" key="6">
    <source>
        <dbReference type="ARBA" id="ARBA00022723"/>
    </source>
</evidence>
<dbReference type="PANTHER" id="PTHR42917:SF2">
    <property type="entry name" value="2,4-DIENOYL-COA REDUCTASE [(2E)-ENOYL-COA-PRODUCING]"/>
    <property type="match status" value="1"/>
</dbReference>
<dbReference type="CDD" id="cd02930">
    <property type="entry name" value="DCR_FMN"/>
    <property type="match status" value="1"/>
</dbReference>
<dbReference type="EMBL" id="CP065600">
    <property type="protein sequence ID" value="QPQ89534.1"/>
    <property type="molecule type" value="Genomic_DNA"/>
</dbReference>
<comment type="similarity">
    <text evidence="3">In the N-terminal section; belongs to the NADH:flavin oxidoreductase/NADH oxidase family.</text>
</comment>
<keyword evidence="6" id="KW-0479">Metal-binding</keyword>
<dbReference type="SUPFAM" id="SSF51971">
    <property type="entry name" value="Nucleotide-binding domain"/>
    <property type="match status" value="1"/>
</dbReference>
<evidence type="ECO:0000259" key="10">
    <source>
        <dbReference type="Pfam" id="PF00724"/>
    </source>
</evidence>
<dbReference type="Gene3D" id="3.50.50.60">
    <property type="entry name" value="FAD/NAD(P)-binding domain"/>
    <property type="match status" value="1"/>
</dbReference>
<evidence type="ECO:0000259" key="11">
    <source>
        <dbReference type="Pfam" id="PF07992"/>
    </source>
</evidence>
<evidence type="ECO:0000313" key="15">
    <source>
        <dbReference type="Proteomes" id="UP001056386"/>
    </source>
</evidence>
<dbReference type="GeneID" id="45694250"/>
<evidence type="ECO:0000313" key="13">
    <source>
        <dbReference type="EMBL" id="USS42333.1"/>
    </source>
</evidence>
<dbReference type="InterPro" id="IPR036188">
    <property type="entry name" value="FAD/NAD-bd_sf"/>
</dbReference>
<dbReference type="Proteomes" id="UP000594892">
    <property type="component" value="Chromosome 1"/>
</dbReference>
<dbReference type="InterPro" id="IPR001155">
    <property type="entry name" value="OxRdtase_FMN_N"/>
</dbReference>
<comment type="cofactor">
    <cofactor evidence="1">
        <name>FMN</name>
        <dbReference type="ChEBI" id="CHEBI:58210"/>
    </cofactor>
</comment>
<dbReference type="SUPFAM" id="SSF51395">
    <property type="entry name" value="FMN-linked oxidoreductases"/>
    <property type="match status" value="1"/>
</dbReference>
<protein>
    <submittedName>
        <fullName evidence="12">NADPH-dependent 2,4-dienoyl-CoA reductase</fullName>
    </submittedName>
</protein>
<evidence type="ECO:0000256" key="2">
    <source>
        <dbReference type="ARBA" id="ARBA00001966"/>
    </source>
</evidence>
<keyword evidence="15" id="KW-1185">Reference proteome</keyword>
<comment type="cofactor">
    <cofactor evidence="2">
        <name>[4Fe-4S] cluster</name>
        <dbReference type="ChEBI" id="CHEBI:49883"/>
    </cofactor>
</comment>
<reference evidence="12 14" key="1">
    <citation type="submission" date="2020-12" db="EMBL/GenBank/DDBJ databases">
        <title>FDA dAtabase for Regulatory Grade micrObial Sequences (FDA-ARGOS): Supporting development and validation of Infectious Disease Dx tests.</title>
        <authorList>
            <person name="Minogue T."/>
            <person name="Wolcott M."/>
            <person name="Wasieloski L."/>
            <person name="Aguilar W."/>
            <person name="Moore D."/>
            <person name="Jaissle J."/>
            <person name="Tallon L."/>
            <person name="Sadzewicz L."/>
            <person name="Zhao X."/>
            <person name="Boylan J."/>
            <person name="Ott S."/>
            <person name="Bowen H."/>
            <person name="Vavikolanu K."/>
            <person name="Mehta A."/>
            <person name="Aluvathingal J."/>
            <person name="Nadendla S."/>
            <person name="Yan Y."/>
            <person name="Sichtig H."/>
        </authorList>
    </citation>
    <scope>NUCLEOTIDE SEQUENCE [LARGE SCALE GENOMIC DNA]</scope>
    <source>
        <strain evidence="12 14">FDAARGOS_949</strain>
    </source>
</reference>
<name>A0AAP9XWZ7_BURGL</name>
<organism evidence="12 14">
    <name type="scientific">Burkholderia glumae</name>
    <name type="common">Pseudomonas glumae</name>
    <dbReference type="NCBI Taxonomy" id="337"/>
    <lineage>
        <taxon>Bacteria</taxon>
        <taxon>Pseudomonadati</taxon>
        <taxon>Pseudomonadota</taxon>
        <taxon>Betaproteobacteria</taxon>
        <taxon>Burkholderiales</taxon>
        <taxon>Burkholderiaceae</taxon>
        <taxon>Burkholderia</taxon>
    </lineage>
</organism>
<dbReference type="Proteomes" id="UP001056386">
    <property type="component" value="Chromosome 2"/>
</dbReference>
<keyword evidence="7" id="KW-0560">Oxidoreductase</keyword>
<gene>
    <name evidence="12" type="ORF">I6H06_07795</name>
    <name evidence="13" type="ORF">NFI99_08910</name>
</gene>
<dbReference type="PANTHER" id="PTHR42917">
    <property type="entry name" value="2,4-DIENOYL-COA REDUCTASE"/>
    <property type="match status" value="1"/>
</dbReference>
<proteinExistence type="inferred from homology"/>
<dbReference type="GO" id="GO:0010181">
    <property type="term" value="F:FMN binding"/>
    <property type="evidence" value="ECO:0007669"/>
    <property type="project" value="InterPro"/>
</dbReference>
<evidence type="ECO:0000256" key="8">
    <source>
        <dbReference type="ARBA" id="ARBA00023004"/>
    </source>
</evidence>
<dbReference type="PRINTS" id="PR00411">
    <property type="entry name" value="PNDRDTASEI"/>
</dbReference>
<dbReference type="EMBL" id="CP099583">
    <property type="protein sequence ID" value="USS42333.1"/>
    <property type="molecule type" value="Genomic_DNA"/>
</dbReference>
<dbReference type="InterPro" id="IPR023753">
    <property type="entry name" value="FAD/NAD-binding_dom"/>
</dbReference>
<dbReference type="PRINTS" id="PR00368">
    <property type="entry name" value="FADPNR"/>
</dbReference>
<sequence length="677" mass="72578">MTTSFPHLLAPLDLGFTTLRNRVLMGSMHTGLEDSRKTLPRLADYFAERARGGVGLIVTGGFAPNLAGWTKPFGGTLASHAAARRHRAIADAVHAEGGKIALQILHTGRYGYHPLAVAPSRIKSPISPFTPRALSAAGVERQIRAFVRCAVLAREAGYDGVEIMGSEGYLINQFLSLRTNRRDDAWGGSYQNRMRFPVEIVARTREAVGRDFIIIYRLSMLDLIPDGSDWDETVRLAKAVERAGATLINTGIGWHEARVPTIATSVPRGAFAWITRKMKGEVGIALVTTNRINRPELAEQILADGAADMVSMARPLLADPEFVSKAASGRADEINVCIGCNQACLDHAFKNRIASCLVNPRACHETLLNFAPAARAKRIAVVGAGPAGLSCATQLARRGHRVELFDAAGEIGGQFNLAKRIPGKEEFHETLRYFARQIELTGVTLRLARRVDADQLIAGGYDEVVLATGVVPRDPRIAGGDGPNVLGYADVLSGRRPVGARVAVVGAGGIGFDVAEYLVHAGTSPSLDAAAWRAEWGVTDPALARGGIAPARVTPPARQVTLLQRKPAPLGKGLGKTTGWIHRATLKMKAVEMIGGVNYERIDARGLHVTFGEKRERPTLIEADTIVLCAGQEPRRDLEAPLRAAGLAVHLIGGAELAAELDAKRAIDQGARLAARL</sequence>
<dbReference type="Gene3D" id="3.40.50.720">
    <property type="entry name" value="NAD(P)-binding Rossmann-like Domain"/>
    <property type="match status" value="1"/>
</dbReference>
<dbReference type="InterPro" id="IPR051793">
    <property type="entry name" value="NADH:flavin_oxidoreductase"/>
</dbReference>
<dbReference type="InterPro" id="IPR013785">
    <property type="entry name" value="Aldolase_TIM"/>
</dbReference>
<accession>A0AAP9XWZ7</accession>
<evidence type="ECO:0000256" key="1">
    <source>
        <dbReference type="ARBA" id="ARBA00001917"/>
    </source>
</evidence>
<keyword evidence="9" id="KW-0411">Iron-sulfur</keyword>